<keyword evidence="1" id="KW-0472">Membrane</keyword>
<dbReference type="AlphaFoldDB" id="A0A2V3A6S6"/>
<evidence type="ECO:0000313" key="3">
    <source>
        <dbReference type="Proteomes" id="UP000247150"/>
    </source>
</evidence>
<comment type="caution">
    <text evidence="2">The sequence shown here is derived from an EMBL/GenBank/DDBJ whole genome shotgun (WGS) entry which is preliminary data.</text>
</comment>
<organism evidence="2 3">
    <name type="scientific">Cytobacillus oceanisediminis</name>
    <dbReference type="NCBI Taxonomy" id="665099"/>
    <lineage>
        <taxon>Bacteria</taxon>
        <taxon>Bacillati</taxon>
        <taxon>Bacillota</taxon>
        <taxon>Bacilli</taxon>
        <taxon>Bacillales</taxon>
        <taxon>Bacillaceae</taxon>
        <taxon>Cytobacillus</taxon>
    </lineage>
</organism>
<dbReference type="RefSeq" id="WP_258309115.1">
    <property type="nucleotide sequence ID" value="NZ_QGTW01000001.1"/>
</dbReference>
<dbReference type="Proteomes" id="UP000247150">
    <property type="component" value="Unassembled WGS sequence"/>
</dbReference>
<dbReference type="EMBL" id="QGTW01000001">
    <property type="protein sequence ID" value="PWW31760.1"/>
    <property type="molecule type" value="Genomic_DNA"/>
</dbReference>
<sequence>MEILMVFFGIIFFAVFIKILFTGSKRASFIKNEQIPENLGIQSENMLPIIHRLKKSLKHGYRENIKNRVLKDHPRWKDHEYEWAFFELKRYFVLNSLLKTVPMFSEKVDEIWHEMLMFTRDYAQFSQNFFGEYLHHSPNMDSTPIPGERAFFDWVYLSLFDNSHNSRRIWGDFLKNPIKKEILEDFRTLNDEELLAKYFRDSSDWLSIKKELIAKLKREISEADAIKLGNKPLEFAKPSSVYQYSYLLRGIQLFKLRGRLQQLK</sequence>
<reference evidence="2 3" key="1">
    <citation type="submission" date="2018-05" db="EMBL/GenBank/DDBJ databases">
        <title>Freshwater and sediment microbial communities from various areas in North America, analyzing microbe dynamics in response to fracking.</title>
        <authorList>
            <person name="Lamendella R."/>
        </authorList>
    </citation>
    <scope>NUCLEOTIDE SEQUENCE [LARGE SCALE GENOMIC DNA]</scope>
    <source>
        <strain evidence="2 3">15_TX</strain>
    </source>
</reference>
<evidence type="ECO:0000256" key="1">
    <source>
        <dbReference type="SAM" id="Phobius"/>
    </source>
</evidence>
<keyword evidence="1" id="KW-0812">Transmembrane</keyword>
<evidence type="ECO:0000313" key="2">
    <source>
        <dbReference type="EMBL" id="PWW31760.1"/>
    </source>
</evidence>
<protein>
    <submittedName>
        <fullName evidence="2">Uncharacterized protein</fullName>
    </submittedName>
</protein>
<gene>
    <name evidence="2" type="ORF">DFO73_10113</name>
</gene>
<proteinExistence type="predicted"/>
<accession>A0A2V3A6S6</accession>
<keyword evidence="1" id="KW-1133">Transmembrane helix</keyword>
<feature type="transmembrane region" description="Helical" evidence="1">
    <location>
        <begin position="6"/>
        <end position="23"/>
    </location>
</feature>
<name>A0A2V3A6S6_9BACI</name>